<keyword evidence="1" id="KW-0808">Transferase</keyword>
<dbReference type="Pfam" id="PF00534">
    <property type="entry name" value="Glycos_transf_1"/>
    <property type="match status" value="1"/>
</dbReference>
<dbReference type="PANTHER" id="PTHR12526">
    <property type="entry name" value="GLYCOSYLTRANSFERASE"/>
    <property type="match status" value="1"/>
</dbReference>
<evidence type="ECO:0000313" key="4">
    <source>
        <dbReference type="Proteomes" id="UP001501521"/>
    </source>
</evidence>
<dbReference type="InterPro" id="IPR001296">
    <property type="entry name" value="Glyco_trans_1"/>
</dbReference>
<dbReference type="EMBL" id="BAABLV010000011">
    <property type="protein sequence ID" value="GAA4892311.1"/>
    <property type="molecule type" value="Genomic_DNA"/>
</dbReference>
<keyword evidence="4" id="KW-1185">Reference proteome</keyword>
<evidence type="ECO:0000256" key="1">
    <source>
        <dbReference type="ARBA" id="ARBA00022679"/>
    </source>
</evidence>
<feature type="domain" description="Glycosyl transferase family 1" evidence="2">
    <location>
        <begin position="193"/>
        <end position="355"/>
    </location>
</feature>
<evidence type="ECO:0000259" key="2">
    <source>
        <dbReference type="Pfam" id="PF00534"/>
    </source>
</evidence>
<accession>A0ABP9F2F6</accession>
<reference evidence="4" key="1">
    <citation type="journal article" date="2019" name="Int. J. Syst. Evol. Microbiol.">
        <title>The Global Catalogue of Microorganisms (GCM) 10K type strain sequencing project: providing services to taxonomists for standard genome sequencing and annotation.</title>
        <authorList>
            <consortium name="The Broad Institute Genomics Platform"/>
            <consortium name="The Broad Institute Genome Sequencing Center for Infectious Disease"/>
            <person name="Wu L."/>
            <person name="Ma J."/>
        </authorList>
    </citation>
    <scope>NUCLEOTIDE SEQUENCE [LARGE SCALE GENOMIC DNA]</scope>
    <source>
        <strain evidence="4">JCM 19125</strain>
    </source>
</reference>
<evidence type="ECO:0000313" key="3">
    <source>
        <dbReference type="EMBL" id="GAA4892311.1"/>
    </source>
</evidence>
<dbReference type="Proteomes" id="UP001501521">
    <property type="component" value="Unassembled WGS sequence"/>
</dbReference>
<gene>
    <name evidence="3" type="ORF">GCM10025789_06650</name>
</gene>
<name>A0ABP9F2F6_9ACTN</name>
<dbReference type="Gene3D" id="3.40.50.2000">
    <property type="entry name" value="Glycogen Phosphorylase B"/>
    <property type="match status" value="2"/>
</dbReference>
<protein>
    <recommendedName>
        <fullName evidence="2">Glycosyl transferase family 1 domain-containing protein</fullName>
    </recommendedName>
</protein>
<proteinExistence type="predicted"/>
<dbReference type="SUPFAM" id="SSF53756">
    <property type="entry name" value="UDP-Glycosyltransferase/glycogen phosphorylase"/>
    <property type="match status" value="1"/>
</dbReference>
<dbReference type="CDD" id="cd03801">
    <property type="entry name" value="GT4_PimA-like"/>
    <property type="match status" value="1"/>
</dbReference>
<comment type="caution">
    <text evidence="3">The sequence shown here is derived from an EMBL/GenBank/DDBJ whole genome shotgun (WGS) entry which is preliminary data.</text>
</comment>
<organism evidence="3 4">
    <name type="scientific">Tessaracoccus lubricantis</name>
    <dbReference type="NCBI Taxonomy" id="545543"/>
    <lineage>
        <taxon>Bacteria</taxon>
        <taxon>Bacillati</taxon>
        <taxon>Actinomycetota</taxon>
        <taxon>Actinomycetes</taxon>
        <taxon>Propionibacteriales</taxon>
        <taxon>Propionibacteriaceae</taxon>
        <taxon>Tessaracoccus</taxon>
    </lineage>
</organism>
<sequence length="387" mass="42732">MDPSFDGRPSRRLKVLFTVNIASPYRVDFFNELGRFCDLTVLFERKIATDRDVAWRADNARTFKAVHLSGLRTASDKALCPGVVKYLLDPSFDVIVIGGYGTPSGMLSVGFLRLLGRPYVLNIDGGFPKQDAPIIGRLKRVLIGGASFYLSPSLGASDYLMHYGVPSSAIHQYPFASVSERNLAKRPPNAEEKQRLRDRLGIEERLCVLAVGQYIHRKGFDLLIRAAGRLGNEVGVYIVGGSPTEFYLNLSDRTSATNVKFVDFRDSRSLQAYYQAADVLAMPTRYDVWGLVVGEAMAQALPVVSSNRCGAALEMITNGANGLIIPSESVELLAEALDRTIGSSLETRQAMAESALATARRFTIERMASEHLVLFHRIVQNRSKCWS</sequence>